<feature type="region of interest" description="Disordered" evidence="2">
    <location>
        <begin position="1"/>
        <end position="31"/>
    </location>
</feature>
<dbReference type="InterPro" id="IPR003594">
    <property type="entry name" value="HATPase_dom"/>
</dbReference>
<comment type="caution">
    <text evidence="4">The sequence shown here is derived from an EMBL/GenBank/DDBJ whole genome shotgun (WGS) entry which is preliminary data.</text>
</comment>
<dbReference type="GO" id="GO:0004674">
    <property type="term" value="F:protein serine/threonine kinase activity"/>
    <property type="evidence" value="ECO:0007669"/>
    <property type="project" value="UniProtKB-KW"/>
</dbReference>
<dbReference type="AlphaFoldDB" id="A0A7W8A4D5"/>
<evidence type="ECO:0000313" key="4">
    <source>
        <dbReference type="EMBL" id="MBB5079357.1"/>
    </source>
</evidence>
<reference evidence="4 5" key="1">
    <citation type="submission" date="2020-08" db="EMBL/GenBank/DDBJ databases">
        <title>Genomic Encyclopedia of Type Strains, Phase IV (KMG-IV): sequencing the most valuable type-strain genomes for metagenomic binning, comparative biology and taxonomic classification.</title>
        <authorList>
            <person name="Goeker M."/>
        </authorList>
    </citation>
    <scope>NUCLEOTIDE SEQUENCE [LARGE SCALE GENOMIC DNA]</scope>
    <source>
        <strain evidence="4 5">DSM 45385</strain>
    </source>
</reference>
<dbReference type="Gene3D" id="3.30.565.10">
    <property type="entry name" value="Histidine kinase-like ATPase, C-terminal domain"/>
    <property type="match status" value="1"/>
</dbReference>
<dbReference type="EMBL" id="JACHIN010000006">
    <property type="protein sequence ID" value="MBB5079357.1"/>
    <property type="molecule type" value="Genomic_DNA"/>
</dbReference>
<accession>A0A7W8A4D5</accession>
<keyword evidence="1" id="KW-0723">Serine/threonine-protein kinase</keyword>
<dbReference type="PANTHER" id="PTHR35526">
    <property type="entry name" value="ANTI-SIGMA-F FACTOR RSBW-RELATED"/>
    <property type="match status" value="1"/>
</dbReference>
<dbReference type="Pfam" id="PF13581">
    <property type="entry name" value="HATPase_c_2"/>
    <property type="match status" value="1"/>
</dbReference>
<dbReference type="Gene3D" id="3.30.750.24">
    <property type="entry name" value="STAS domain"/>
    <property type="match status" value="1"/>
</dbReference>
<dbReference type="InterPro" id="IPR050267">
    <property type="entry name" value="Anti-sigma-factor_SerPK"/>
</dbReference>
<dbReference type="RefSeq" id="WP_221340743.1">
    <property type="nucleotide sequence ID" value="NZ_JACHIN010000006.1"/>
</dbReference>
<dbReference type="Proteomes" id="UP000568380">
    <property type="component" value="Unassembled WGS sequence"/>
</dbReference>
<dbReference type="SUPFAM" id="SSF55874">
    <property type="entry name" value="ATPase domain of HSP90 chaperone/DNA topoisomerase II/histidine kinase"/>
    <property type="match status" value="1"/>
</dbReference>
<organism evidence="4 5">
    <name type="scientific">Nonomuraea endophytica</name>
    <dbReference type="NCBI Taxonomy" id="714136"/>
    <lineage>
        <taxon>Bacteria</taxon>
        <taxon>Bacillati</taxon>
        <taxon>Actinomycetota</taxon>
        <taxon>Actinomycetes</taxon>
        <taxon>Streptosporangiales</taxon>
        <taxon>Streptosporangiaceae</taxon>
        <taxon>Nonomuraea</taxon>
    </lineage>
</organism>
<proteinExistence type="predicted"/>
<evidence type="ECO:0000259" key="3">
    <source>
        <dbReference type="PROSITE" id="PS50801"/>
    </source>
</evidence>
<dbReference type="PANTHER" id="PTHR35526:SF3">
    <property type="entry name" value="ANTI-SIGMA-F FACTOR RSBW"/>
    <property type="match status" value="1"/>
</dbReference>
<dbReference type="InterPro" id="IPR002645">
    <property type="entry name" value="STAS_dom"/>
</dbReference>
<gene>
    <name evidence="4" type="ORF">HNR40_004843</name>
</gene>
<dbReference type="InterPro" id="IPR036513">
    <property type="entry name" value="STAS_dom_sf"/>
</dbReference>
<dbReference type="InterPro" id="IPR036890">
    <property type="entry name" value="HATPase_C_sf"/>
</dbReference>
<dbReference type="PROSITE" id="PS50801">
    <property type="entry name" value="STAS"/>
    <property type="match status" value="1"/>
</dbReference>
<dbReference type="CDD" id="cd16936">
    <property type="entry name" value="HATPase_RsbW-like"/>
    <property type="match status" value="1"/>
</dbReference>
<evidence type="ECO:0000256" key="2">
    <source>
        <dbReference type="SAM" id="MobiDB-lite"/>
    </source>
</evidence>
<sequence length="250" mass="26448">MNGDQPFDQPTGAEQPGQPRTDPAVDPPGGGDVLLRQEFTGDSLYQLRAGAEAHATNAGLPAGRAADLVIAVHELAMNAVRHGAGHGTVTLWTRDGMLWFRVSDPGRADAVPPGEPWPCVHGHGLWIVRTLADEQTLSTGPGGTHTTIAMALPGAEGEPASIVPDHVNGRVVLRLSGLFDRSAATELLERTLTLPKLVLDLTEAGPWDADGLAALVTLRQRSELRLTGVPPYLRGRLETLDPALSEAIDD</sequence>
<feature type="domain" description="STAS" evidence="3">
    <location>
        <begin position="160"/>
        <end position="238"/>
    </location>
</feature>
<keyword evidence="5" id="KW-1185">Reference proteome</keyword>
<keyword evidence="1" id="KW-0808">Transferase</keyword>
<dbReference type="SUPFAM" id="SSF52091">
    <property type="entry name" value="SpoIIaa-like"/>
    <property type="match status" value="1"/>
</dbReference>
<keyword evidence="1" id="KW-0418">Kinase</keyword>
<evidence type="ECO:0000256" key="1">
    <source>
        <dbReference type="ARBA" id="ARBA00022527"/>
    </source>
</evidence>
<name>A0A7W8A4D5_9ACTN</name>
<protein>
    <submittedName>
        <fullName evidence="4">Anti-sigma regulatory factor (Ser/Thr protein kinase)/anti-anti-sigma regulatory factor</fullName>
    </submittedName>
</protein>
<evidence type="ECO:0000313" key="5">
    <source>
        <dbReference type="Proteomes" id="UP000568380"/>
    </source>
</evidence>